<evidence type="ECO:0000256" key="4">
    <source>
        <dbReference type="ARBA" id="ARBA00022927"/>
    </source>
</evidence>
<evidence type="ECO:0000256" key="3">
    <source>
        <dbReference type="ARBA" id="ARBA00022448"/>
    </source>
</evidence>
<keyword evidence="7" id="KW-0968">Cytoplasmic vesicle</keyword>
<proteinExistence type="inferred from homology"/>
<protein>
    <submittedName>
        <fullName evidence="10">Sorting nexin-24</fullName>
    </submittedName>
</protein>
<dbReference type="RefSeq" id="XP_029654547.1">
    <property type="nucleotide sequence ID" value="XM_029798687.2"/>
</dbReference>
<dbReference type="AlphaFoldDB" id="A0A6P7TZ54"/>
<keyword evidence="9" id="KW-1185">Reference proteome</keyword>
<dbReference type="PROSITE" id="PS50195">
    <property type="entry name" value="PX"/>
    <property type="match status" value="1"/>
</dbReference>
<keyword evidence="3" id="KW-0813">Transport</keyword>
<dbReference type="PANTHER" id="PTHR15813">
    <property type="entry name" value="SORTING NEXIN-22 AND 24"/>
    <property type="match status" value="1"/>
</dbReference>
<feature type="domain" description="PX" evidence="8">
    <location>
        <begin position="1"/>
        <end position="111"/>
    </location>
</feature>
<dbReference type="GO" id="GO:0015031">
    <property type="term" value="P:protein transport"/>
    <property type="evidence" value="ECO:0007669"/>
    <property type="project" value="UniProtKB-KW"/>
</dbReference>
<name>A0A6P7TZ54_9MOLL</name>
<evidence type="ECO:0000256" key="5">
    <source>
        <dbReference type="ARBA" id="ARBA00023121"/>
    </source>
</evidence>
<dbReference type="InterPro" id="IPR036871">
    <property type="entry name" value="PX_dom_sf"/>
</dbReference>
<evidence type="ECO:0000256" key="2">
    <source>
        <dbReference type="ARBA" id="ARBA00010883"/>
    </source>
</evidence>
<comment type="similarity">
    <text evidence="2">Belongs to the sorting nexin family.</text>
</comment>
<keyword evidence="4" id="KW-0653">Protein transport</keyword>
<dbReference type="GO" id="GO:0030659">
    <property type="term" value="C:cytoplasmic vesicle membrane"/>
    <property type="evidence" value="ECO:0007669"/>
    <property type="project" value="UniProtKB-SubCell"/>
</dbReference>
<comment type="subcellular location">
    <subcellularLocation>
        <location evidence="1">Cytoplasmic vesicle membrane</location>
        <topology evidence="1">Peripheral membrane protein</topology>
        <orientation evidence="1">Cytoplasmic side</orientation>
    </subcellularLocation>
</comment>
<evidence type="ECO:0000313" key="10">
    <source>
        <dbReference type="RefSeq" id="XP_029654547.1"/>
    </source>
</evidence>
<dbReference type="GO" id="GO:1901981">
    <property type="term" value="F:phosphatidylinositol phosphate binding"/>
    <property type="evidence" value="ECO:0007669"/>
    <property type="project" value="TreeGrafter"/>
</dbReference>
<reference evidence="10" key="1">
    <citation type="submission" date="2025-08" db="UniProtKB">
        <authorList>
            <consortium name="RefSeq"/>
        </authorList>
    </citation>
    <scope>IDENTIFICATION</scope>
</reference>
<evidence type="ECO:0000256" key="1">
    <source>
        <dbReference type="ARBA" id="ARBA00004180"/>
    </source>
</evidence>
<dbReference type="Proteomes" id="UP000515154">
    <property type="component" value="Unplaced"/>
</dbReference>
<dbReference type="SMART" id="SM00312">
    <property type="entry name" value="PX"/>
    <property type="match status" value="1"/>
</dbReference>
<keyword evidence="5" id="KW-0446">Lipid-binding</keyword>
<dbReference type="InterPro" id="IPR052467">
    <property type="entry name" value="Sorting_nexin_PX-domain"/>
</dbReference>
<dbReference type="InterPro" id="IPR001683">
    <property type="entry name" value="PX_dom"/>
</dbReference>
<evidence type="ECO:0000256" key="7">
    <source>
        <dbReference type="ARBA" id="ARBA00023329"/>
    </source>
</evidence>
<gene>
    <name evidence="10" type="primary">LOC115228013</name>
</gene>
<evidence type="ECO:0000259" key="8">
    <source>
        <dbReference type="PROSITE" id="PS50195"/>
    </source>
</evidence>
<sequence>MIRVSIPSFRKVEGENDRSYTVFYVQVWMSGRYNSVERRYTEFEDLHKQLKKLIATPEFPPKKMLKWNHKVLEQRRQRLQLYIQTVCQTTSSNGYIPPALFNFLELEPYEPGFESVDHMLQEPVLCSHKPMVKFEEDAFLYDTNKTLLPDTIISGVHLGLYSTEHDATVR</sequence>
<evidence type="ECO:0000313" key="9">
    <source>
        <dbReference type="Proteomes" id="UP000515154"/>
    </source>
</evidence>
<dbReference type="PANTHER" id="PTHR15813:SF9">
    <property type="entry name" value="PX DOMAIN-CONTAINING PROTEIN"/>
    <property type="match status" value="1"/>
</dbReference>
<evidence type="ECO:0000256" key="6">
    <source>
        <dbReference type="ARBA" id="ARBA00023136"/>
    </source>
</evidence>
<accession>A0A6P7TZ54</accession>
<dbReference type="KEGG" id="osn:115228013"/>
<dbReference type="SUPFAM" id="SSF64268">
    <property type="entry name" value="PX domain"/>
    <property type="match status" value="1"/>
</dbReference>
<keyword evidence="6" id="KW-0472">Membrane</keyword>
<dbReference type="Pfam" id="PF00787">
    <property type="entry name" value="PX"/>
    <property type="match status" value="1"/>
</dbReference>
<organism evidence="9 10">
    <name type="scientific">Octopus sinensis</name>
    <name type="common">East Asian common octopus</name>
    <dbReference type="NCBI Taxonomy" id="2607531"/>
    <lineage>
        <taxon>Eukaryota</taxon>
        <taxon>Metazoa</taxon>
        <taxon>Spiralia</taxon>
        <taxon>Lophotrochozoa</taxon>
        <taxon>Mollusca</taxon>
        <taxon>Cephalopoda</taxon>
        <taxon>Coleoidea</taxon>
        <taxon>Octopodiformes</taxon>
        <taxon>Octopoda</taxon>
        <taxon>Incirrata</taxon>
        <taxon>Octopodidae</taxon>
        <taxon>Octopus</taxon>
    </lineage>
</organism>
<dbReference type="Gene3D" id="3.30.1520.10">
    <property type="entry name" value="Phox-like domain"/>
    <property type="match status" value="1"/>
</dbReference>